<comment type="function">
    <text evidence="1">Participates in various redox reactions through the reversible oxidation of its active center dithiol to a disulfide and catalyzes dithiol-disulfide exchange reactions.</text>
</comment>
<evidence type="ECO:0000313" key="3">
    <source>
        <dbReference type="EMBL" id="KAK4536607.1"/>
    </source>
</evidence>
<keyword evidence="4" id="KW-1185">Reference proteome</keyword>
<dbReference type="InterPro" id="IPR017937">
    <property type="entry name" value="Thioredoxin_CS"/>
</dbReference>
<dbReference type="Gene3D" id="3.40.30.10">
    <property type="entry name" value="Glutaredoxin"/>
    <property type="match status" value="1"/>
</dbReference>
<dbReference type="PANTHER" id="PTHR45815:SF3">
    <property type="entry name" value="PROTEIN DISULFIDE-ISOMERASE A6"/>
    <property type="match status" value="1"/>
</dbReference>
<evidence type="ECO:0000313" key="4">
    <source>
        <dbReference type="Proteomes" id="UP001301350"/>
    </source>
</evidence>
<name>A0AAV9IWB8_CYACA</name>
<feature type="domain" description="Thioredoxin" evidence="2">
    <location>
        <begin position="51"/>
        <end position="170"/>
    </location>
</feature>
<dbReference type="GO" id="GO:0005788">
    <property type="term" value="C:endoplasmic reticulum lumen"/>
    <property type="evidence" value="ECO:0007669"/>
    <property type="project" value="TreeGrafter"/>
</dbReference>
<dbReference type="PANTHER" id="PTHR45815">
    <property type="entry name" value="PROTEIN DISULFIDE-ISOMERASE A6"/>
    <property type="match status" value="1"/>
</dbReference>
<protein>
    <recommendedName>
        <fullName evidence="2">Thioredoxin domain-containing protein</fullName>
    </recommendedName>
</protein>
<evidence type="ECO:0000259" key="2">
    <source>
        <dbReference type="PROSITE" id="PS51352"/>
    </source>
</evidence>
<comment type="caution">
    <text evidence="3">The sequence shown here is derived from an EMBL/GenBank/DDBJ whole genome shotgun (WGS) entry which is preliminary data.</text>
</comment>
<evidence type="ECO:0000256" key="1">
    <source>
        <dbReference type="ARBA" id="ARBA00003318"/>
    </source>
</evidence>
<dbReference type="EMBL" id="JANCYW010000009">
    <property type="protein sequence ID" value="KAK4536607.1"/>
    <property type="molecule type" value="Genomic_DNA"/>
</dbReference>
<dbReference type="AlphaFoldDB" id="A0AAV9IWB8"/>
<reference evidence="3 4" key="1">
    <citation type="submission" date="2022-07" db="EMBL/GenBank/DDBJ databases">
        <title>Genome-wide signatures of adaptation to extreme environments.</title>
        <authorList>
            <person name="Cho C.H."/>
            <person name="Yoon H.S."/>
        </authorList>
    </citation>
    <scope>NUCLEOTIDE SEQUENCE [LARGE SCALE GENOMIC DNA]</scope>
    <source>
        <strain evidence="3 4">DBV 063 E5</strain>
    </source>
</reference>
<dbReference type="SUPFAM" id="SSF52833">
    <property type="entry name" value="Thioredoxin-like"/>
    <property type="match status" value="1"/>
</dbReference>
<dbReference type="InterPro" id="IPR013766">
    <property type="entry name" value="Thioredoxin_domain"/>
</dbReference>
<dbReference type="Proteomes" id="UP001301350">
    <property type="component" value="Unassembled WGS sequence"/>
</dbReference>
<sequence>MKGTVGAIPLAVRLDPGTSSARLLGRIGTHLCRLVVYSRVFLFLISLRLVSAMYEDAPHVERLTAANFGASVLNSGETWLVEFYAPWCGHCRNLEAAWRAAAEKLDGLVRVGAVNCDEETALAQRFGIRGYPTIKLFSGRARSPARATPLDYHGGRTVRDLVSFARSSVQGVFAKVDASGISAFFSDEAHKPHVLLITDKVGVSARYRALSERYATQVSFGVLSKRSGDDAGVQALLLRYAARSGLPVLIAFPKGSRGDPSDVQVLHDKAKMDAPGLHAFVRRLLHGTADAARAPTPAAAVDTPIVSRLANMSEFHGPQCLQHPTARFCLVLVLADDDGNVSQHLAHKYRHDGVQVVVLPLDVIGATTGKRVAAAAAGRVLLARPRKQKIAQQVVSLANANAAASECRQALLEQASALVDRALGGDIHYEPLSAFLNGDASTRDEL</sequence>
<dbReference type="PROSITE" id="PS00194">
    <property type="entry name" value="THIOREDOXIN_1"/>
    <property type="match status" value="1"/>
</dbReference>
<dbReference type="GO" id="GO:0015035">
    <property type="term" value="F:protein-disulfide reductase activity"/>
    <property type="evidence" value="ECO:0007669"/>
    <property type="project" value="TreeGrafter"/>
</dbReference>
<dbReference type="InterPro" id="IPR036249">
    <property type="entry name" value="Thioredoxin-like_sf"/>
</dbReference>
<dbReference type="GO" id="GO:0034976">
    <property type="term" value="P:response to endoplasmic reticulum stress"/>
    <property type="evidence" value="ECO:0007669"/>
    <property type="project" value="TreeGrafter"/>
</dbReference>
<gene>
    <name evidence="3" type="ORF">CDCA_CDCA09G2632</name>
</gene>
<proteinExistence type="predicted"/>
<dbReference type="Pfam" id="PF00085">
    <property type="entry name" value="Thioredoxin"/>
    <property type="match status" value="1"/>
</dbReference>
<accession>A0AAV9IWB8</accession>
<dbReference type="PROSITE" id="PS51352">
    <property type="entry name" value="THIOREDOXIN_2"/>
    <property type="match status" value="1"/>
</dbReference>
<dbReference type="PRINTS" id="PR00421">
    <property type="entry name" value="THIOREDOXIN"/>
</dbReference>
<organism evidence="3 4">
    <name type="scientific">Cyanidium caldarium</name>
    <name type="common">Red alga</name>
    <dbReference type="NCBI Taxonomy" id="2771"/>
    <lineage>
        <taxon>Eukaryota</taxon>
        <taxon>Rhodophyta</taxon>
        <taxon>Bangiophyceae</taxon>
        <taxon>Cyanidiales</taxon>
        <taxon>Cyanidiaceae</taxon>
        <taxon>Cyanidium</taxon>
    </lineage>
</organism>